<evidence type="ECO:0000259" key="1">
    <source>
        <dbReference type="Pfam" id="PF09369"/>
    </source>
</evidence>
<organism evidence="2 3">
    <name type="scientific">Nocardiopsis metallicus</name>
    <dbReference type="NCBI Taxonomy" id="179819"/>
    <lineage>
        <taxon>Bacteria</taxon>
        <taxon>Bacillati</taxon>
        <taxon>Actinomycetota</taxon>
        <taxon>Actinomycetes</taxon>
        <taxon>Streptosporangiales</taxon>
        <taxon>Nocardiopsidaceae</taxon>
        <taxon>Nocardiopsis</taxon>
    </lineage>
</organism>
<gene>
    <name evidence="2" type="ORF">HNR07_000727</name>
</gene>
<sequence>MNRKLRVRQAQTIVPFGVGAIVETRGESFVAADISHWPSSSPWVDSPRLAERLKVTGFRSLPPAANDFFDSPDGDGAPCVRFPSWLFCASCRRMKRWATADEQPGSAPLCPACPTPQVLVPMRFVQVCPAGHMDDVDWWWWAHSRSGTASCERSQNRLSFLVDRSSIGLEALSIVCRACETTRDLLQLLDRGRARCTGRHPWQDRGQVGTCTEQARVVQRNAGNVYYPVTISALDIPSSGGSEPDEVDPRTASLIREDPLWPGLCRLQDSARAQAVTGMICEANEGVTPEDVAALLRLETGTDTPAPKPAPAEDTPPAADLSWEEWSALNTSTAVSQRNFSVRPVSAVPPEGDSEAGQLLWKRIERVVVADRLREVRSLRGFHRVQPSLQGMVGADVSGRRTWLPAIEVFGEGVFLSFNEQEIARWESHAGVRERVRDLEQDLDAAFQRDRLHGTVGDRLLPRLPLLHTFSHLLIRQLSFESGYGISSLCERVYARPGQDRHQAGLLVYTAAGDAEGTLGGLAQQGTSERLAETLLRLLESGAWCSADPLCAEHGARGFANLNRAACHACALLPETSCETGNALLDRILITGGPGVPGFFEPVIESARDQAARIARGKEFP</sequence>
<dbReference type="Proteomes" id="UP000579647">
    <property type="component" value="Unassembled WGS sequence"/>
</dbReference>
<comment type="caution">
    <text evidence="2">The sequence shown here is derived from an EMBL/GenBank/DDBJ whole genome shotgun (WGS) entry which is preliminary data.</text>
</comment>
<proteinExistence type="predicted"/>
<feature type="domain" description="MrfA-like Zn-binding" evidence="1">
    <location>
        <begin position="470"/>
        <end position="570"/>
    </location>
</feature>
<name>A0A840VYL6_9ACTN</name>
<dbReference type="AlphaFoldDB" id="A0A840VYL6"/>
<dbReference type="InterPro" id="IPR047721">
    <property type="entry name" value="DrmB"/>
</dbReference>
<protein>
    <recommendedName>
        <fullName evidence="1">MrfA-like Zn-binding domain-containing protein</fullName>
    </recommendedName>
</protein>
<keyword evidence="3" id="KW-1185">Reference proteome</keyword>
<dbReference type="EMBL" id="JACHDO010000001">
    <property type="protein sequence ID" value="MBB5489590.1"/>
    <property type="molecule type" value="Genomic_DNA"/>
</dbReference>
<evidence type="ECO:0000313" key="3">
    <source>
        <dbReference type="Proteomes" id="UP000579647"/>
    </source>
</evidence>
<dbReference type="RefSeq" id="WP_184361888.1">
    <property type="nucleotide sequence ID" value="NZ_BAAAKM010000107.1"/>
</dbReference>
<dbReference type="InterPro" id="IPR018973">
    <property type="entry name" value="MZB"/>
</dbReference>
<dbReference type="NCBIfam" id="NF038324">
    <property type="entry name" value="DrmB_fam"/>
    <property type="match status" value="1"/>
</dbReference>
<accession>A0A840VYL6</accession>
<evidence type="ECO:0000313" key="2">
    <source>
        <dbReference type="EMBL" id="MBB5489590.1"/>
    </source>
</evidence>
<dbReference type="Pfam" id="PF09369">
    <property type="entry name" value="MZB"/>
    <property type="match status" value="1"/>
</dbReference>
<reference evidence="2 3" key="1">
    <citation type="submission" date="2020-08" db="EMBL/GenBank/DDBJ databases">
        <title>Sequencing the genomes of 1000 actinobacteria strains.</title>
        <authorList>
            <person name="Klenk H.-P."/>
        </authorList>
    </citation>
    <scope>NUCLEOTIDE SEQUENCE [LARGE SCALE GENOMIC DNA]</scope>
    <source>
        <strain evidence="2 3">DSM 44598</strain>
    </source>
</reference>